<evidence type="ECO:0000259" key="8">
    <source>
        <dbReference type="SMART" id="SM00737"/>
    </source>
</evidence>
<dbReference type="AlphaFoldDB" id="A0A1Q3CZR7"/>
<dbReference type="InParanoid" id="A0A1Q3CZR7"/>
<dbReference type="STRING" id="3775.A0A1Q3CZR7"/>
<accession>A0A1Q3CZR7</accession>
<dbReference type="CDD" id="cd00917">
    <property type="entry name" value="PG-PI_TP"/>
    <property type="match status" value="1"/>
</dbReference>
<keyword evidence="4" id="KW-0813">Transport</keyword>
<comment type="caution">
    <text evidence="9">The sequence shown here is derived from an EMBL/GenBank/DDBJ whole genome shotgun (WGS) entry which is preliminary data.</text>
</comment>
<evidence type="ECO:0000313" key="9">
    <source>
        <dbReference type="EMBL" id="GAV85736.1"/>
    </source>
</evidence>
<gene>
    <name evidence="9" type="ORF">CFOL_v3_29170</name>
</gene>
<dbReference type="InterPro" id="IPR014756">
    <property type="entry name" value="Ig_E-set"/>
</dbReference>
<evidence type="ECO:0000256" key="3">
    <source>
        <dbReference type="ARBA" id="ARBA00011245"/>
    </source>
</evidence>
<dbReference type="SUPFAM" id="SSF81296">
    <property type="entry name" value="E set domains"/>
    <property type="match status" value="1"/>
</dbReference>
<dbReference type="GO" id="GO:0032934">
    <property type="term" value="F:sterol binding"/>
    <property type="evidence" value="ECO:0007669"/>
    <property type="project" value="InterPro"/>
</dbReference>
<evidence type="ECO:0000256" key="4">
    <source>
        <dbReference type="ARBA" id="ARBA00022448"/>
    </source>
</evidence>
<dbReference type="PANTHER" id="PTHR11306">
    <property type="entry name" value="NIEMANN PICK TYPE C2 PROTEIN NPC2-RELATED"/>
    <property type="match status" value="1"/>
</dbReference>
<keyword evidence="6" id="KW-0445">Lipid transport</keyword>
<dbReference type="InterPro" id="IPR003172">
    <property type="entry name" value="ML_dom"/>
</dbReference>
<dbReference type="PANTHER" id="PTHR11306:SF0">
    <property type="entry name" value="PHOSPHATIDYLGLYCEROL_PHOSPHATIDYLINOSITOL TRANSFER PROTEIN"/>
    <property type="match status" value="1"/>
</dbReference>
<dbReference type="OrthoDB" id="6409159at2759"/>
<feature type="signal peptide" evidence="7">
    <location>
        <begin position="1"/>
        <end position="26"/>
    </location>
</feature>
<proteinExistence type="inferred from homology"/>
<evidence type="ECO:0000256" key="2">
    <source>
        <dbReference type="ARBA" id="ARBA00006370"/>
    </source>
</evidence>
<evidence type="ECO:0000256" key="5">
    <source>
        <dbReference type="ARBA" id="ARBA00022729"/>
    </source>
</evidence>
<dbReference type="FunFam" id="2.60.40.770:FF:000002">
    <property type="entry name" value="putative phosphatidylglycerol/phosphatidylinositol transfer protein DDB_G0282179"/>
    <property type="match status" value="1"/>
</dbReference>
<evidence type="ECO:0000256" key="6">
    <source>
        <dbReference type="ARBA" id="ARBA00023055"/>
    </source>
</evidence>
<keyword evidence="5 7" id="KW-0732">Signal</keyword>
<dbReference type="EMBL" id="BDDD01003659">
    <property type="protein sequence ID" value="GAV85736.1"/>
    <property type="molecule type" value="Genomic_DNA"/>
</dbReference>
<dbReference type="Gene3D" id="2.60.40.770">
    <property type="match status" value="1"/>
</dbReference>
<organism evidence="9 10">
    <name type="scientific">Cephalotus follicularis</name>
    <name type="common">Albany pitcher plant</name>
    <dbReference type="NCBI Taxonomy" id="3775"/>
    <lineage>
        <taxon>Eukaryota</taxon>
        <taxon>Viridiplantae</taxon>
        <taxon>Streptophyta</taxon>
        <taxon>Embryophyta</taxon>
        <taxon>Tracheophyta</taxon>
        <taxon>Spermatophyta</taxon>
        <taxon>Magnoliopsida</taxon>
        <taxon>eudicotyledons</taxon>
        <taxon>Gunneridae</taxon>
        <taxon>Pentapetalae</taxon>
        <taxon>rosids</taxon>
        <taxon>fabids</taxon>
        <taxon>Oxalidales</taxon>
        <taxon>Cephalotaceae</taxon>
        <taxon>Cephalotus</taxon>
    </lineage>
</organism>
<feature type="chain" id="PRO_5012275675" evidence="7">
    <location>
        <begin position="27"/>
        <end position="155"/>
    </location>
</feature>
<dbReference type="Proteomes" id="UP000187406">
    <property type="component" value="Unassembled WGS sequence"/>
</dbReference>
<dbReference type="InterPro" id="IPR033917">
    <property type="entry name" value="ML_PG-PI_TP"/>
</dbReference>
<comment type="subunit">
    <text evidence="3">Monomer.</text>
</comment>
<evidence type="ECO:0000256" key="7">
    <source>
        <dbReference type="SAM" id="SignalP"/>
    </source>
</evidence>
<evidence type="ECO:0000256" key="1">
    <source>
        <dbReference type="ARBA" id="ARBA00002053"/>
    </source>
</evidence>
<sequence>MEMMNYKLLIAALFLSFYLVVPLTQATDIHYCDKKGDYAVKVTGVDISPYPVARGKAATFSISAIAGEAIEGGKMVIDVSYFGWHVHSETHDLCAETSCPVSTGDFVVSHSQVLPGFTPPGSYSLTMKIFDANKNELTCIGFNFDIGFASSLADS</sequence>
<dbReference type="FunCoup" id="A0A1Q3CZR7">
    <property type="interactions" value="268"/>
</dbReference>
<dbReference type="InterPro" id="IPR039670">
    <property type="entry name" value="NPC2-like"/>
</dbReference>
<reference evidence="10" key="1">
    <citation type="submission" date="2016-04" db="EMBL/GenBank/DDBJ databases">
        <title>Cephalotus genome sequencing.</title>
        <authorList>
            <person name="Fukushima K."/>
            <person name="Hasebe M."/>
            <person name="Fang X."/>
        </authorList>
    </citation>
    <scope>NUCLEOTIDE SEQUENCE [LARGE SCALE GENOMIC DNA]</scope>
    <source>
        <strain evidence="10">cv. St1</strain>
    </source>
</reference>
<dbReference type="GO" id="GO:0032366">
    <property type="term" value="P:intracellular sterol transport"/>
    <property type="evidence" value="ECO:0007669"/>
    <property type="project" value="InterPro"/>
</dbReference>
<dbReference type="SMART" id="SM00737">
    <property type="entry name" value="ML"/>
    <property type="match status" value="1"/>
</dbReference>
<feature type="domain" description="MD-2-related lipid-recognition" evidence="8">
    <location>
        <begin position="29"/>
        <end position="144"/>
    </location>
</feature>
<dbReference type="Pfam" id="PF02221">
    <property type="entry name" value="E1_DerP2_DerF2"/>
    <property type="match status" value="1"/>
</dbReference>
<comment type="function">
    <text evidence="1">Catalyzes the intermembrane transfer of phosphatidylglycerol and phosphatidylinositol.</text>
</comment>
<keyword evidence="10" id="KW-1185">Reference proteome</keyword>
<protein>
    <submittedName>
        <fullName evidence="9">E1_DerP2_DerF2 domain-containing protein</fullName>
    </submittedName>
</protein>
<evidence type="ECO:0000313" key="10">
    <source>
        <dbReference type="Proteomes" id="UP000187406"/>
    </source>
</evidence>
<comment type="similarity">
    <text evidence="2">Belongs to the NPC2 family.</text>
</comment>
<name>A0A1Q3CZR7_CEPFO</name>